<keyword evidence="2" id="KW-0378">Hydrolase</keyword>
<dbReference type="PANTHER" id="PTHR43358">
    <property type="entry name" value="ALPHA/BETA-HYDROLASE"/>
    <property type="match status" value="1"/>
</dbReference>
<sequence>MKLRIISLLALVIVVYKEIYLLSIKDLNSIEEKVQFLSRENVDSDNKILRNGIIVKRPRAKATILICHGFMCDKFDISFLHVIFKDYNTMAFDFRAHGQDAKDQCCTFGRNEAYDILGAVKFIKNDPDLKNLPIIIYGFSMGAVASIIAGSIEKDLCNAMILDCPFESSDKLLERSLGKIKFSIFGYEIGMPGSNILKSYAYSPYVQSAIKTILKSLANIDSTQINTYMQPIYPEEAIKYIKKPVFIIGCTNDDKAPEEAVRSIYNGAKGFKRLWICNARRHFDPIFFKMSEYIKKVNKFIKLCLSDNINSKKPAKIKVDL</sequence>
<dbReference type="STRING" id="673862.BABL1_gene_920"/>
<evidence type="ECO:0000313" key="2">
    <source>
        <dbReference type="EMBL" id="CDK30226.1"/>
    </source>
</evidence>
<accession>V6DI69</accession>
<dbReference type="RefSeq" id="WP_023791094.1">
    <property type="nucleotide sequence ID" value="NC_023003.1"/>
</dbReference>
<protein>
    <submittedName>
        <fullName evidence="2">Alpha/beta superfamily hydrolase</fullName>
    </submittedName>
</protein>
<dbReference type="InterPro" id="IPR022742">
    <property type="entry name" value="Hydrolase_4"/>
</dbReference>
<dbReference type="AlphaFoldDB" id="V6DI69"/>
<dbReference type="InterPro" id="IPR029058">
    <property type="entry name" value="AB_hydrolase_fold"/>
</dbReference>
<proteinExistence type="predicted"/>
<dbReference type="SUPFAM" id="SSF53474">
    <property type="entry name" value="alpha/beta-Hydrolases"/>
    <property type="match status" value="1"/>
</dbReference>
<dbReference type="Pfam" id="PF12146">
    <property type="entry name" value="Hydrolase_4"/>
    <property type="match status" value="1"/>
</dbReference>
<evidence type="ECO:0000259" key="1">
    <source>
        <dbReference type="Pfam" id="PF12146"/>
    </source>
</evidence>
<dbReference type="GO" id="GO:0016787">
    <property type="term" value="F:hydrolase activity"/>
    <property type="evidence" value="ECO:0007669"/>
    <property type="project" value="UniProtKB-KW"/>
</dbReference>
<dbReference type="OrthoDB" id="9776685at2"/>
<dbReference type="eggNOG" id="COG1073">
    <property type="taxonomic scope" value="Bacteria"/>
</dbReference>
<dbReference type="KEGG" id="dpb:BABL1_gene_920"/>
<keyword evidence="3" id="KW-1185">Reference proteome</keyword>
<evidence type="ECO:0000313" key="3">
    <source>
        <dbReference type="Proteomes" id="UP000018769"/>
    </source>
</evidence>
<name>V6DI69_9BACT</name>
<dbReference type="Gene3D" id="3.40.50.1820">
    <property type="entry name" value="alpha/beta hydrolase"/>
    <property type="match status" value="1"/>
</dbReference>
<dbReference type="InterPro" id="IPR052920">
    <property type="entry name" value="DNA-binding_regulatory"/>
</dbReference>
<dbReference type="PANTHER" id="PTHR43358:SF4">
    <property type="entry name" value="ALPHA_BETA HYDROLASE FOLD-1 DOMAIN-CONTAINING PROTEIN"/>
    <property type="match status" value="1"/>
</dbReference>
<dbReference type="EMBL" id="HG793133">
    <property type="protein sequence ID" value="CDK30226.1"/>
    <property type="molecule type" value="Genomic_DNA"/>
</dbReference>
<dbReference type="Proteomes" id="UP000018769">
    <property type="component" value="Chromosome I"/>
</dbReference>
<dbReference type="HOGENOM" id="CLU_865174_0_0_7"/>
<reference evidence="2 3" key="1">
    <citation type="journal article" date="2015" name="Biol. Direct">
        <title>Babela massiliensis, a representative of a widespread bacterial phylum with unusual adaptations to parasitism in amoebae.</title>
        <authorList>
            <person name="Pagnier I."/>
            <person name="Yutin N."/>
            <person name="Croce O."/>
            <person name="Makarova K.S."/>
            <person name="Wolf Y.I."/>
            <person name="Benamar S."/>
            <person name="Raoult D."/>
            <person name="Koonin E.V."/>
            <person name="La Scola B."/>
        </authorList>
    </citation>
    <scope>NUCLEOTIDE SEQUENCE [LARGE SCALE GENOMIC DNA]</scope>
    <source>
        <strain evidence="3">BABL1</strain>
    </source>
</reference>
<organism evidence="2 3">
    <name type="scientific">Candidatus Babela massiliensis</name>
    <dbReference type="NCBI Taxonomy" id="673862"/>
    <lineage>
        <taxon>Bacteria</taxon>
        <taxon>Candidatus Babelota</taxon>
        <taxon>Candidatus Babeliae</taxon>
        <taxon>Candidatus Babeliales</taxon>
        <taxon>Candidatus Babeliaceae</taxon>
        <taxon>Candidatus Babela</taxon>
    </lineage>
</organism>
<feature type="domain" description="Serine aminopeptidase S33" evidence="1">
    <location>
        <begin position="59"/>
        <end position="168"/>
    </location>
</feature>
<gene>
    <name evidence="2" type="ORF">BABL1_gene_920</name>
</gene>